<evidence type="ECO:0000256" key="2">
    <source>
        <dbReference type="ARBA" id="ARBA00023157"/>
    </source>
</evidence>
<accession>E4XS92</accession>
<dbReference type="InParanoid" id="E4XS92"/>
<keyword evidence="1 3" id="KW-0420">Kringle</keyword>
<comment type="caution">
    <text evidence="3">Lacks conserved residue(s) required for the propagation of feature annotation.</text>
</comment>
<dbReference type="EMBL" id="FN654353">
    <property type="protein sequence ID" value="CBY32435.1"/>
    <property type="molecule type" value="Genomic_DNA"/>
</dbReference>
<gene>
    <name evidence="5" type="ORF">GSOID_T00002043001</name>
    <name evidence="6" type="ORF">GSOID_T00030862001</name>
</gene>
<dbReference type="PROSITE" id="PS50070">
    <property type="entry name" value="KRINGLE_2"/>
    <property type="match status" value="1"/>
</dbReference>
<organism evidence="5">
    <name type="scientific">Oikopleura dioica</name>
    <name type="common">Tunicate</name>
    <dbReference type="NCBI Taxonomy" id="34765"/>
    <lineage>
        <taxon>Eukaryota</taxon>
        <taxon>Metazoa</taxon>
        <taxon>Chordata</taxon>
        <taxon>Tunicata</taxon>
        <taxon>Appendicularia</taxon>
        <taxon>Copelata</taxon>
        <taxon>Oikopleuridae</taxon>
        <taxon>Oikopleura</taxon>
    </lineage>
</organism>
<dbReference type="InterPro" id="IPR013806">
    <property type="entry name" value="Kringle-like"/>
</dbReference>
<dbReference type="Proteomes" id="UP000011014">
    <property type="component" value="Unassembled WGS sequence"/>
</dbReference>
<keyword evidence="2" id="KW-1015">Disulfide bond</keyword>
<dbReference type="SMART" id="SM00130">
    <property type="entry name" value="KR"/>
    <property type="match status" value="1"/>
</dbReference>
<dbReference type="AlphaFoldDB" id="E4XS92"/>
<dbReference type="EMBL" id="FN653132">
    <property type="protein sequence ID" value="CBY12640.1"/>
    <property type="molecule type" value="Genomic_DNA"/>
</dbReference>
<dbReference type="PANTHER" id="PTHR24261:SF7">
    <property type="entry name" value="KRINGLE DOMAIN-CONTAINING PROTEIN"/>
    <property type="match status" value="1"/>
</dbReference>
<dbReference type="PANTHER" id="PTHR24261">
    <property type="entry name" value="PLASMINOGEN-RELATED"/>
    <property type="match status" value="1"/>
</dbReference>
<dbReference type="Gene3D" id="2.40.20.10">
    <property type="entry name" value="Plasminogen Kringle 4"/>
    <property type="match status" value="1"/>
</dbReference>
<sequence>MMIKISFLIHFTIAKECYDPERSWEYTGSVDFTVTGEKCMNWRSGSTHSPKHYPTQAGSSNFCRNPDNDPTGPWCYTTDPNVRFGYCNVPFCDDSRRKTKEEDINCISEARGLNYRGTQAMCLQKVFLNYYLKKNK</sequence>
<dbReference type="PRINTS" id="PR00018">
    <property type="entry name" value="KRINGLE"/>
</dbReference>
<evidence type="ECO:0000313" key="6">
    <source>
        <dbReference type="EMBL" id="CBY32435.1"/>
    </source>
</evidence>
<dbReference type="OrthoDB" id="5917794at2759"/>
<evidence type="ECO:0000256" key="3">
    <source>
        <dbReference type="PROSITE-ProRule" id="PRU00121"/>
    </source>
</evidence>
<evidence type="ECO:0000259" key="4">
    <source>
        <dbReference type="PROSITE" id="PS50070"/>
    </source>
</evidence>
<dbReference type="SUPFAM" id="SSF57440">
    <property type="entry name" value="Kringle-like"/>
    <property type="match status" value="1"/>
</dbReference>
<dbReference type="InterPro" id="IPR038178">
    <property type="entry name" value="Kringle_sf"/>
</dbReference>
<name>E4XS92_OIKDI</name>
<protein>
    <recommendedName>
        <fullName evidence="4">Kringle domain-containing protein</fullName>
    </recommendedName>
</protein>
<dbReference type="PROSITE" id="PS00021">
    <property type="entry name" value="KRINGLE_1"/>
    <property type="match status" value="1"/>
</dbReference>
<dbReference type="CDD" id="cd00108">
    <property type="entry name" value="KR"/>
    <property type="match status" value="1"/>
</dbReference>
<feature type="domain" description="Kringle" evidence="4">
    <location>
        <begin position="26"/>
        <end position="92"/>
    </location>
</feature>
<dbReference type="Proteomes" id="UP000001307">
    <property type="component" value="Unassembled WGS sequence"/>
</dbReference>
<keyword evidence="7" id="KW-1185">Reference proteome</keyword>
<dbReference type="Pfam" id="PF00051">
    <property type="entry name" value="Kringle"/>
    <property type="match status" value="1"/>
</dbReference>
<reference evidence="5" key="1">
    <citation type="journal article" date="2010" name="Science">
        <title>Plasticity of animal genome architecture unmasked by rapid evolution of a pelagic tunicate.</title>
        <authorList>
            <person name="Denoeud F."/>
            <person name="Henriet S."/>
            <person name="Mungpakdee S."/>
            <person name="Aury J.M."/>
            <person name="Da Silva C."/>
            <person name="Brinkmann H."/>
            <person name="Mikhaleva J."/>
            <person name="Olsen L.C."/>
            <person name="Jubin C."/>
            <person name="Canestro C."/>
            <person name="Bouquet J.M."/>
            <person name="Danks G."/>
            <person name="Poulain J."/>
            <person name="Campsteijn C."/>
            <person name="Adamski M."/>
            <person name="Cross I."/>
            <person name="Yadetie F."/>
            <person name="Muffato M."/>
            <person name="Louis A."/>
            <person name="Butcher S."/>
            <person name="Tsagkogeorga G."/>
            <person name="Konrad A."/>
            <person name="Singh S."/>
            <person name="Jensen M.F."/>
            <person name="Cong E.H."/>
            <person name="Eikeseth-Otteraa H."/>
            <person name="Noel B."/>
            <person name="Anthouard V."/>
            <person name="Porcel B.M."/>
            <person name="Kachouri-Lafond R."/>
            <person name="Nishino A."/>
            <person name="Ugolini M."/>
            <person name="Chourrout P."/>
            <person name="Nishida H."/>
            <person name="Aasland R."/>
            <person name="Huzurbazar S."/>
            <person name="Westhof E."/>
            <person name="Delsuc F."/>
            <person name="Lehrach H."/>
            <person name="Reinhardt R."/>
            <person name="Weissenbach J."/>
            <person name="Roy S.W."/>
            <person name="Artiguenave F."/>
            <person name="Postlethwait J.H."/>
            <person name="Manak J.R."/>
            <person name="Thompson E.M."/>
            <person name="Jaillon O."/>
            <person name="Du Pasquier L."/>
            <person name="Boudinot P."/>
            <person name="Liberles D.A."/>
            <person name="Volff J.N."/>
            <person name="Philippe H."/>
            <person name="Lenhard B."/>
            <person name="Roest Crollius H."/>
            <person name="Wincker P."/>
            <person name="Chourrout D."/>
        </authorList>
    </citation>
    <scope>NUCLEOTIDE SEQUENCE [LARGE SCALE GENOMIC DNA]</scope>
</reference>
<proteinExistence type="predicted"/>
<evidence type="ECO:0000313" key="7">
    <source>
        <dbReference type="Proteomes" id="UP000001307"/>
    </source>
</evidence>
<evidence type="ECO:0000256" key="1">
    <source>
        <dbReference type="ARBA" id="ARBA00022572"/>
    </source>
</evidence>
<dbReference type="InterPro" id="IPR018056">
    <property type="entry name" value="Kringle_CS"/>
</dbReference>
<dbReference type="InterPro" id="IPR000001">
    <property type="entry name" value="Kringle"/>
</dbReference>
<dbReference type="InterPro" id="IPR050759">
    <property type="entry name" value="Serine_protease_kringle"/>
</dbReference>
<evidence type="ECO:0000313" key="5">
    <source>
        <dbReference type="EMBL" id="CBY12640.1"/>
    </source>
</evidence>